<feature type="domain" description="Transcription regulator PadR N-terminal" evidence="3">
    <location>
        <begin position="7"/>
        <end position="81"/>
    </location>
</feature>
<evidence type="ECO:0000256" key="1">
    <source>
        <dbReference type="SAM" id="Coils"/>
    </source>
</evidence>
<gene>
    <name evidence="5" type="ORF">ACFO0B_05645</name>
</gene>
<sequence>MALRHAVLAALLDGELSGYQLAKLFDVNISNYWHALPQQLYTELARLETEGVVAGRQVIQVDRPNKRVYSLTDAGRKAMAEFIGGPSKPPFVRDDLLVKMQAAELGDLTQLIEQLEDRAAEARARVAQYDKRHKRARGDLDEETFLATSPRVGDYLVGLRGKTFEQSTLEWCDRVVDILKRRIAGEAERHEHGHRESVQRDDDRSQRA</sequence>
<dbReference type="InterPro" id="IPR036388">
    <property type="entry name" value="WH-like_DNA-bd_sf"/>
</dbReference>
<dbReference type="Proteomes" id="UP001595696">
    <property type="component" value="Unassembled WGS sequence"/>
</dbReference>
<dbReference type="SUPFAM" id="SSF46785">
    <property type="entry name" value="Winged helix' DNA-binding domain"/>
    <property type="match status" value="1"/>
</dbReference>
<evidence type="ECO:0000313" key="6">
    <source>
        <dbReference type="Proteomes" id="UP001595696"/>
    </source>
</evidence>
<dbReference type="RefSeq" id="WP_378611224.1">
    <property type="nucleotide sequence ID" value="NZ_JBHSAX010000005.1"/>
</dbReference>
<evidence type="ECO:0000259" key="3">
    <source>
        <dbReference type="Pfam" id="PF03551"/>
    </source>
</evidence>
<feature type="region of interest" description="Disordered" evidence="2">
    <location>
        <begin position="186"/>
        <end position="208"/>
    </location>
</feature>
<keyword evidence="6" id="KW-1185">Reference proteome</keyword>
<evidence type="ECO:0000313" key="5">
    <source>
        <dbReference type="EMBL" id="MFC3961471.1"/>
    </source>
</evidence>
<feature type="domain" description="Transcription regulator PadR C-terminal" evidence="4">
    <location>
        <begin position="92"/>
        <end position="179"/>
    </location>
</feature>
<dbReference type="InterPro" id="IPR036390">
    <property type="entry name" value="WH_DNA-bd_sf"/>
</dbReference>
<organism evidence="5 6">
    <name type="scientific">Nocardia jiangsuensis</name>
    <dbReference type="NCBI Taxonomy" id="1691563"/>
    <lineage>
        <taxon>Bacteria</taxon>
        <taxon>Bacillati</taxon>
        <taxon>Actinomycetota</taxon>
        <taxon>Actinomycetes</taxon>
        <taxon>Mycobacteriales</taxon>
        <taxon>Nocardiaceae</taxon>
        <taxon>Nocardia</taxon>
    </lineage>
</organism>
<keyword evidence="1" id="KW-0175">Coiled coil</keyword>
<proteinExistence type="predicted"/>
<reference evidence="6" key="1">
    <citation type="journal article" date="2019" name="Int. J. Syst. Evol. Microbiol.">
        <title>The Global Catalogue of Microorganisms (GCM) 10K type strain sequencing project: providing services to taxonomists for standard genome sequencing and annotation.</title>
        <authorList>
            <consortium name="The Broad Institute Genomics Platform"/>
            <consortium name="The Broad Institute Genome Sequencing Center for Infectious Disease"/>
            <person name="Wu L."/>
            <person name="Ma J."/>
        </authorList>
    </citation>
    <scope>NUCLEOTIDE SEQUENCE [LARGE SCALE GENOMIC DNA]</scope>
    <source>
        <strain evidence="6">CGMCC 4.7330</strain>
    </source>
</reference>
<dbReference type="Pfam" id="PF03551">
    <property type="entry name" value="PadR"/>
    <property type="match status" value="1"/>
</dbReference>
<dbReference type="InterPro" id="IPR005149">
    <property type="entry name" value="Tscrpt_reg_PadR_N"/>
</dbReference>
<dbReference type="Gene3D" id="1.10.10.10">
    <property type="entry name" value="Winged helix-like DNA-binding domain superfamily/Winged helix DNA-binding domain"/>
    <property type="match status" value="1"/>
</dbReference>
<name>A0ABV8DN59_9NOCA</name>
<evidence type="ECO:0000256" key="2">
    <source>
        <dbReference type="SAM" id="MobiDB-lite"/>
    </source>
</evidence>
<comment type="caution">
    <text evidence="5">The sequence shown here is derived from an EMBL/GenBank/DDBJ whole genome shotgun (WGS) entry which is preliminary data.</text>
</comment>
<accession>A0ABV8DN59</accession>
<dbReference type="EMBL" id="JBHSAX010000005">
    <property type="protein sequence ID" value="MFC3961471.1"/>
    <property type="molecule type" value="Genomic_DNA"/>
</dbReference>
<dbReference type="InterPro" id="IPR018309">
    <property type="entry name" value="Tscrpt_reg_PadR_C"/>
</dbReference>
<dbReference type="PANTHER" id="PTHR43252:SF4">
    <property type="entry name" value="TRANSCRIPTIONAL REGULATORY PROTEIN"/>
    <property type="match status" value="1"/>
</dbReference>
<dbReference type="PANTHER" id="PTHR43252">
    <property type="entry name" value="TRANSCRIPTIONAL REGULATOR YQJI"/>
    <property type="match status" value="1"/>
</dbReference>
<evidence type="ECO:0000259" key="4">
    <source>
        <dbReference type="Pfam" id="PF10400"/>
    </source>
</evidence>
<dbReference type="Gene3D" id="6.10.140.190">
    <property type="match status" value="1"/>
</dbReference>
<dbReference type="Pfam" id="PF10400">
    <property type="entry name" value="Vir_act_alpha_C"/>
    <property type="match status" value="1"/>
</dbReference>
<protein>
    <submittedName>
        <fullName evidence="5">PadR family transcriptional regulator</fullName>
    </submittedName>
</protein>
<feature type="coiled-coil region" evidence="1">
    <location>
        <begin position="98"/>
        <end position="139"/>
    </location>
</feature>